<feature type="chain" id="PRO_5013200243" evidence="1">
    <location>
        <begin position="27"/>
        <end position="490"/>
    </location>
</feature>
<keyword evidence="6" id="KW-1185">Reference proteome</keyword>
<dbReference type="Pfam" id="PF16370">
    <property type="entry name" value="MetallophosC"/>
    <property type="match status" value="1"/>
</dbReference>
<name>A0A1M4VVC1_9SPHI</name>
<dbReference type="PROSITE" id="PS51318">
    <property type="entry name" value="TAT"/>
    <property type="match status" value="1"/>
</dbReference>
<proteinExistence type="predicted"/>
<dbReference type="OrthoDB" id="1776264at2"/>
<dbReference type="Gene3D" id="3.60.21.10">
    <property type="match status" value="1"/>
</dbReference>
<gene>
    <name evidence="5" type="ORF">SAMN04488522_1011036</name>
</gene>
<dbReference type="Pfam" id="PF16371">
    <property type="entry name" value="MetallophosN"/>
    <property type="match status" value="1"/>
</dbReference>
<dbReference type="GO" id="GO:0016787">
    <property type="term" value="F:hydrolase activity"/>
    <property type="evidence" value="ECO:0007669"/>
    <property type="project" value="InterPro"/>
</dbReference>
<keyword evidence="1" id="KW-0732">Signal</keyword>
<feature type="signal peptide" evidence="1">
    <location>
        <begin position="1"/>
        <end position="26"/>
    </location>
</feature>
<evidence type="ECO:0000259" key="4">
    <source>
        <dbReference type="Pfam" id="PF16371"/>
    </source>
</evidence>
<evidence type="ECO:0000259" key="3">
    <source>
        <dbReference type="Pfam" id="PF16370"/>
    </source>
</evidence>
<dbReference type="InterPro" id="IPR032285">
    <property type="entry name" value="Metallophos_N"/>
</dbReference>
<accession>A0A1M4VVC1</accession>
<protein>
    <submittedName>
        <fullName evidence="5">N terminal of Calcineurin-like phosphoesterase</fullName>
    </submittedName>
</protein>
<feature type="domain" description="Calcineurin-like phosphoesterase" evidence="2">
    <location>
        <begin position="168"/>
        <end position="326"/>
    </location>
</feature>
<evidence type="ECO:0000313" key="5">
    <source>
        <dbReference type="EMBL" id="SHE72887.1"/>
    </source>
</evidence>
<organism evidence="5 6">
    <name type="scientific">Pedobacter caeni</name>
    <dbReference type="NCBI Taxonomy" id="288992"/>
    <lineage>
        <taxon>Bacteria</taxon>
        <taxon>Pseudomonadati</taxon>
        <taxon>Bacteroidota</taxon>
        <taxon>Sphingobacteriia</taxon>
        <taxon>Sphingobacteriales</taxon>
        <taxon>Sphingobacteriaceae</taxon>
        <taxon>Pedobacter</taxon>
    </lineage>
</organism>
<dbReference type="AlphaFoldDB" id="A0A1M4VVC1"/>
<feature type="domain" description="Calcineurin-like phosphoesterase N-terminal" evidence="4">
    <location>
        <begin position="43"/>
        <end position="108"/>
    </location>
</feature>
<sequence>MEKRRSFLKNIALLGTALSAPTIVFADTKSFISPAVKDRLVKGKVDDHRKGLSGIQVTDGFSIVTTDDKGSFSLETDPRAEFIYLSTPAGYEFNQESGIAQFYKPISAKDFNFSIRKLSKDDNEHMFVVWADPQVQTDADAQNILTQAGPDLAKLKSSYPEGTLIHGICAGDIVWDQFRLFKDYKKSIGQSGIPFFQVIGNHDMDLDVRTDDLSAATFKQNFGPSYYSYNRGKIHYVALDDVFFLGTGRRYIGYFTENQLSWLEQDLKHVSPGTTIVLTVHIPTNTGQKRRYELKDDDIANVVANREQLYKLLKPYQSYILSGHTHFNEHIVEGNRHEIVHGAICGAWWSGEICYDGTPKGYGVYEVKGNELSWYYKGVGKEKTHQIRVYDRNNKAKPGQVVANVWNWDSSWEISWKEDGVMKGAMTQFSGKDPMAIDLYEGNVRPVEQPWVEPILTDHLFYVNPSATAKSVEVNAKDRFGNLYSEGITL</sequence>
<dbReference type="RefSeq" id="WP_073228218.1">
    <property type="nucleotide sequence ID" value="NZ_FQUQ01000001.1"/>
</dbReference>
<dbReference type="PANTHER" id="PTHR43143">
    <property type="entry name" value="METALLOPHOSPHOESTERASE, CALCINEURIN SUPERFAMILY"/>
    <property type="match status" value="1"/>
</dbReference>
<evidence type="ECO:0000259" key="2">
    <source>
        <dbReference type="Pfam" id="PF00149"/>
    </source>
</evidence>
<feature type="domain" description="Calcineurin-like phosphoesterase C-terminal" evidence="3">
    <location>
        <begin position="338"/>
        <end position="484"/>
    </location>
</feature>
<dbReference type="Pfam" id="PF00149">
    <property type="entry name" value="Metallophos"/>
    <property type="match status" value="1"/>
</dbReference>
<dbReference type="InterPro" id="IPR004843">
    <property type="entry name" value="Calcineurin-like_PHP"/>
</dbReference>
<dbReference type="InterPro" id="IPR051918">
    <property type="entry name" value="STPP_CPPED1"/>
</dbReference>
<dbReference type="InterPro" id="IPR032288">
    <property type="entry name" value="Metallophos_C"/>
</dbReference>
<dbReference type="Proteomes" id="UP000184287">
    <property type="component" value="Unassembled WGS sequence"/>
</dbReference>
<dbReference type="InterPro" id="IPR006311">
    <property type="entry name" value="TAT_signal"/>
</dbReference>
<dbReference type="SUPFAM" id="SSF56300">
    <property type="entry name" value="Metallo-dependent phosphatases"/>
    <property type="match status" value="1"/>
</dbReference>
<reference evidence="6" key="1">
    <citation type="submission" date="2016-11" db="EMBL/GenBank/DDBJ databases">
        <authorList>
            <person name="Varghese N."/>
            <person name="Submissions S."/>
        </authorList>
    </citation>
    <scope>NUCLEOTIDE SEQUENCE [LARGE SCALE GENOMIC DNA]</scope>
    <source>
        <strain evidence="6">DSM 16990</strain>
    </source>
</reference>
<dbReference type="InterPro" id="IPR029052">
    <property type="entry name" value="Metallo-depent_PP-like"/>
</dbReference>
<dbReference type="PANTHER" id="PTHR43143:SF1">
    <property type="entry name" value="SERINE_THREONINE-PROTEIN PHOSPHATASE CPPED1"/>
    <property type="match status" value="1"/>
</dbReference>
<evidence type="ECO:0000256" key="1">
    <source>
        <dbReference type="SAM" id="SignalP"/>
    </source>
</evidence>
<dbReference type="EMBL" id="FQUQ01000001">
    <property type="protein sequence ID" value="SHE72887.1"/>
    <property type="molecule type" value="Genomic_DNA"/>
</dbReference>
<evidence type="ECO:0000313" key="6">
    <source>
        <dbReference type="Proteomes" id="UP000184287"/>
    </source>
</evidence>
<dbReference type="STRING" id="288992.SAMN04488522_1011036"/>